<dbReference type="eggNOG" id="KOG2194">
    <property type="taxonomic scope" value="Eukaryota"/>
</dbReference>
<feature type="region of interest" description="Disordered" evidence="19">
    <location>
        <begin position="1"/>
        <end position="34"/>
    </location>
</feature>
<evidence type="ECO:0000256" key="17">
    <source>
        <dbReference type="ARBA" id="ARBA00023180"/>
    </source>
</evidence>
<name>W1PKT4_AMBTC</name>
<accession>W1PKT4</accession>
<evidence type="ECO:0000256" key="20">
    <source>
        <dbReference type="SAM" id="Phobius"/>
    </source>
</evidence>
<comment type="subcellular location">
    <subcellularLocation>
        <location evidence="4">Endoplasmic reticulum membrane</location>
        <topology evidence="4">Multi-pass membrane protein</topology>
    </subcellularLocation>
    <subcellularLocation>
        <location evidence="3">Vacuole membrane</location>
        <topology evidence="3">Multi-pass membrane protein</topology>
    </subcellularLocation>
</comment>
<dbReference type="STRING" id="13333.W1PKT4"/>
<keyword evidence="13" id="KW-0862">Zinc</keyword>
<keyword evidence="14 20" id="KW-1133">Transmembrane helix</keyword>
<evidence type="ECO:0000256" key="16">
    <source>
        <dbReference type="ARBA" id="ARBA00023136"/>
    </source>
</evidence>
<proteinExistence type="inferred from homology"/>
<evidence type="ECO:0000256" key="11">
    <source>
        <dbReference type="ARBA" id="ARBA00022801"/>
    </source>
</evidence>
<evidence type="ECO:0000256" key="4">
    <source>
        <dbReference type="ARBA" id="ARBA00004477"/>
    </source>
</evidence>
<dbReference type="OMA" id="FKHAVIF"/>
<evidence type="ECO:0000256" key="10">
    <source>
        <dbReference type="ARBA" id="ARBA00022723"/>
    </source>
</evidence>
<keyword evidence="17" id="KW-0325">Glycoprotein</keyword>
<keyword evidence="23" id="KW-1185">Reference proteome</keyword>
<sequence>MRQRFISSDSTDEKLGSHGVAESPVEEKKPLRIEKSQTPRGSAFSWLALLVVLALVSWFVHHVQFDRLPLPLDANQAGKRGFSELQALLHVKALTKLGPHPVGSDALDLALQYVLVASENIKKEAHWEVNVEVDYFHAERGANRLVGGLFKGRTLLYSDLKHVVMRISPKYHSDAEENAILISSHIDTVFSAEGAGDCSSCVAVMLELARATSQWAHGFKQAVIFLFNTGEEEGLNGAHSFIIQHPWSETVQFVVDLEAMGTGGKSAIFQSGPDPLSIESFAAVAKYPSGQIIAQDIFHSGIIKSGTDFQVYREVAGLSGLDFAYGDVGAVYHTKNDKLKLLKPGSLQHLGENMLPFILKTATMPPLPKEKAGGIKEDRGHNQMVFFDILGMYMIVYHQSLVNMLYGSVILQSLLIWTASLVMGGPSSVICLCISMLSVLMMWVLSISFSVLVAFLLPRVCSSPVPYIANPWLIVGLFGPPAIVGALLGQHLGSFFLQKFLLSTYLKIGSKKPNYVNSIKWEAQRWLFKAGFVQWLIILITGTICKVGSSYFALVWLVSPAFSYGLLEATLSPIQSPKQLRTVTLVIGLAAPIIITAGIVIRLMGTIIGTAVRVDRNPGGTPEWLASVVIATLVAAIVCLTHVYLLSYAQFPGARRSIILAAFALFGITLAFVVAELIPPFTEDVSRAVNVLHVVETTGKQGGKQNPLSYVSLSSVTPGKLKKEVASLENEGFVCGNNKTLDLVTFTVHYGCFSSVDTGEGWSKSELPIMQIKSDLQMDGRVTTISIDTKISTRWSLAINMEEVEDFSIEESSKELVPRDKKFNVDGWHIIQYSGGKNSPTKFDFTLYWLKNSTPSKARPRKKTQDSHLLLKLRTDLNRVTPKVARVLEKLPIWCTSKYAGLKISRELAEFRCTSKYAGLKISRELAEL</sequence>
<dbReference type="InterPro" id="IPR048024">
    <property type="entry name" value="Fxna-like_M28_dom"/>
</dbReference>
<feature type="domain" description="Peptidase M28" evidence="21">
    <location>
        <begin position="163"/>
        <end position="357"/>
    </location>
</feature>
<evidence type="ECO:0000256" key="6">
    <source>
        <dbReference type="ARBA" id="ARBA00017435"/>
    </source>
</evidence>
<protein>
    <recommendedName>
        <fullName evidence="6">Vacuolar membrane protease</fullName>
    </recommendedName>
    <alternativeName>
        <fullName evidence="18">FXNA-related family protease 1</fullName>
    </alternativeName>
</protein>
<evidence type="ECO:0000259" key="21">
    <source>
        <dbReference type="Pfam" id="PF04389"/>
    </source>
</evidence>
<feature type="transmembrane region" description="Helical" evidence="20">
    <location>
        <begin position="404"/>
        <end position="422"/>
    </location>
</feature>
<dbReference type="InterPro" id="IPR045175">
    <property type="entry name" value="M28_fam"/>
</dbReference>
<dbReference type="InterPro" id="IPR007484">
    <property type="entry name" value="Peptidase_M28"/>
</dbReference>
<dbReference type="GO" id="GO:0005789">
    <property type="term" value="C:endoplasmic reticulum membrane"/>
    <property type="evidence" value="ECO:0007669"/>
    <property type="project" value="UniProtKB-SubCell"/>
</dbReference>
<keyword evidence="9 20" id="KW-0812">Transmembrane</keyword>
<dbReference type="GO" id="GO:0008235">
    <property type="term" value="F:metalloexopeptidase activity"/>
    <property type="evidence" value="ECO:0007669"/>
    <property type="project" value="InterPro"/>
</dbReference>
<feature type="transmembrane region" description="Helical" evidence="20">
    <location>
        <begin position="658"/>
        <end position="678"/>
    </location>
</feature>
<comment type="function">
    <text evidence="2">May be involved in vacuolar sorting and osmoregulation.</text>
</comment>
<dbReference type="CDD" id="cd03875">
    <property type="entry name" value="M28_Fxna_like"/>
    <property type="match status" value="1"/>
</dbReference>
<dbReference type="Gramene" id="ERN08364">
    <property type="protein sequence ID" value="ERN08364"/>
    <property type="gene ID" value="AMTR_s00148p00042460"/>
</dbReference>
<evidence type="ECO:0000256" key="19">
    <source>
        <dbReference type="SAM" id="MobiDB-lite"/>
    </source>
</evidence>
<evidence type="ECO:0000256" key="8">
    <source>
        <dbReference type="ARBA" id="ARBA00022670"/>
    </source>
</evidence>
<keyword evidence="8" id="KW-0645">Protease</keyword>
<dbReference type="Proteomes" id="UP000017836">
    <property type="component" value="Unassembled WGS sequence"/>
</dbReference>
<evidence type="ECO:0000256" key="3">
    <source>
        <dbReference type="ARBA" id="ARBA00004128"/>
    </source>
</evidence>
<dbReference type="AlphaFoldDB" id="W1PKT4"/>
<dbReference type="Pfam" id="PF04389">
    <property type="entry name" value="Peptidase_M28"/>
    <property type="match status" value="1"/>
</dbReference>
<comment type="similarity">
    <text evidence="5">Belongs to the peptidase M28 family.</text>
</comment>
<dbReference type="SUPFAM" id="SSF53187">
    <property type="entry name" value="Zn-dependent exopeptidases"/>
    <property type="match status" value="1"/>
</dbReference>
<feature type="transmembrane region" description="Helical" evidence="20">
    <location>
        <begin position="429"/>
        <end position="457"/>
    </location>
</feature>
<evidence type="ECO:0000256" key="9">
    <source>
        <dbReference type="ARBA" id="ARBA00022692"/>
    </source>
</evidence>
<evidence type="ECO:0000256" key="2">
    <source>
        <dbReference type="ARBA" id="ARBA00003273"/>
    </source>
</evidence>
<feature type="transmembrane region" description="Helical" evidence="20">
    <location>
        <begin position="624"/>
        <end position="646"/>
    </location>
</feature>
<dbReference type="GO" id="GO:0046872">
    <property type="term" value="F:metal ion binding"/>
    <property type="evidence" value="ECO:0007669"/>
    <property type="project" value="UniProtKB-KW"/>
</dbReference>
<dbReference type="Gene3D" id="3.40.630.10">
    <property type="entry name" value="Zn peptidases"/>
    <property type="match status" value="1"/>
</dbReference>
<dbReference type="GO" id="GO:0005774">
    <property type="term" value="C:vacuolar membrane"/>
    <property type="evidence" value="ECO:0007669"/>
    <property type="project" value="UniProtKB-SubCell"/>
</dbReference>
<evidence type="ECO:0000256" key="13">
    <source>
        <dbReference type="ARBA" id="ARBA00022833"/>
    </source>
</evidence>
<evidence type="ECO:0000256" key="18">
    <source>
        <dbReference type="ARBA" id="ARBA00031512"/>
    </source>
</evidence>
<keyword evidence="12" id="KW-0256">Endoplasmic reticulum</keyword>
<evidence type="ECO:0000256" key="7">
    <source>
        <dbReference type="ARBA" id="ARBA00022554"/>
    </source>
</evidence>
<dbReference type="EMBL" id="KI393463">
    <property type="protein sequence ID" value="ERN08364.1"/>
    <property type="molecule type" value="Genomic_DNA"/>
</dbReference>
<feature type="transmembrane region" description="Helical" evidence="20">
    <location>
        <begin position="583"/>
        <end position="604"/>
    </location>
</feature>
<keyword evidence="11" id="KW-0378">Hydrolase</keyword>
<evidence type="ECO:0000256" key="1">
    <source>
        <dbReference type="ARBA" id="ARBA00001947"/>
    </source>
</evidence>
<dbReference type="PANTHER" id="PTHR12147">
    <property type="entry name" value="METALLOPEPTIDASE M28 FAMILY MEMBER"/>
    <property type="match status" value="1"/>
</dbReference>
<dbReference type="FunFam" id="3.40.630.10:FF:000008">
    <property type="entry name" value="Endoplasmic reticulum metallopeptidase 1"/>
    <property type="match status" value="1"/>
</dbReference>
<evidence type="ECO:0000256" key="14">
    <source>
        <dbReference type="ARBA" id="ARBA00022989"/>
    </source>
</evidence>
<keyword evidence="7" id="KW-0926">Vacuole</keyword>
<dbReference type="HOGENOM" id="CLU_007385_0_0_1"/>
<keyword evidence="15" id="KW-0482">Metalloprotease</keyword>
<keyword evidence="10" id="KW-0479">Metal-binding</keyword>
<evidence type="ECO:0000256" key="5">
    <source>
        <dbReference type="ARBA" id="ARBA00010918"/>
    </source>
</evidence>
<feature type="compositionally biased region" description="Basic and acidic residues" evidence="19">
    <location>
        <begin position="25"/>
        <end position="34"/>
    </location>
</feature>
<keyword evidence="16 20" id="KW-0472">Membrane</keyword>
<dbReference type="GO" id="GO:0006508">
    <property type="term" value="P:proteolysis"/>
    <property type="evidence" value="ECO:0000318"/>
    <property type="project" value="GO_Central"/>
</dbReference>
<dbReference type="PANTHER" id="PTHR12147:SF58">
    <property type="entry name" value="VACUOLAR MEMBRANE PROTEASE"/>
    <property type="match status" value="1"/>
</dbReference>
<gene>
    <name evidence="22" type="ORF">AMTR_s00148p00042460</name>
</gene>
<evidence type="ECO:0000313" key="23">
    <source>
        <dbReference type="Proteomes" id="UP000017836"/>
    </source>
</evidence>
<feature type="transmembrane region" description="Helical" evidence="20">
    <location>
        <begin position="469"/>
        <end position="489"/>
    </location>
</feature>
<evidence type="ECO:0000313" key="22">
    <source>
        <dbReference type="EMBL" id="ERN08364.1"/>
    </source>
</evidence>
<feature type="transmembrane region" description="Helical" evidence="20">
    <location>
        <begin position="41"/>
        <end position="60"/>
    </location>
</feature>
<evidence type="ECO:0000256" key="15">
    <source>
        <dbReference type="ARBA" id="ARBA00023049"/>
    </source>
</evidence>
<organism evidence="22 23">
    <name type="scientific">Amborella trichopoda</name>
    <dbReference type="NCBI Taxonomy" id="13333"/>
    <lineage>
        <taxon>Eukaryota</taxon>
        <taxon>Viridiplantae</taxon>
        <taxon>Streptophyta</taxon>
        <taxon>Embryophyta</taxon>
        <taxon>Tracheophyta</taxon>
        <taxon>Spermatophyta</taxon>
        <taxon>Magnoliopsida</taxon>
        <taxon>Amborellales</taxon>
        <taxon>Amborellaceae</taxon>
        <taxon>Amborella</taxon>
    </lineage>
</organism>
<evidence type="ECO:0000256" key="12">
    <source>
        <dbReference type="ARBA" id="ARBA00022824"/>
    </source>
</evidence>
<comment type="cofactor">
    <cofactor evidence="1">
        <name>Zn(2+)</name>
        <dbReference type="ChEBI" id="CHEBI:29105"/>
    </cofactor>
</comment>
<reference evidence="23" key="1">
    <citation type="journal article" date="2013" name="Science">
        <title>The Amborella genome and the evolution of flowering plants.</title>
        <authorList>
            <consortium name="Amborella Genome Project"/>
        </authorList>
    </citation>
    <scope>NUCLEOTIDE SEQUENCE [LARGE SCALE GENOMIC DNA]</scope>
</reference>